<keyword evidence="1" id="KW-0732">Signal</keyword>
<evidence type="ECO:0000256" key="1">
    <source>
        <dbReference type="SAM" id="SignalP"/>
    </source>
</evidence>
<name>A0A3M6W4Q1_HORWE</name>
<evidence type="ECO:0000313" key="3">
    <source>
        <dbReference type="Proteomes" id="UP000281245"/>
    </source>
</evidence>
<gene>
    <name evidence="2" type="ORF">D0869_13518</name>
</gene>
<sequence length="284" mass="31156">MKLLHSCLLALCNCAAVSAWYDASVGNYFRAPSPLIVYNVSAARQNANISTPTSFTAGTPQQLWNLSVSLAEIFAQGENTTAVPDARMLLTLYDVHPPANWTGQQSSGLTRPVKYDNAALRYRFGWRLTYWPFLTSETNAYQSVSDCAGVVEPDCLRQLKASNVTTSIHTDLPACADVSSRWGRPGITKAIRRSELDRPSVWELGGFISGVYSAGNRTLIERELNRVHFAVLAGDKTHTLCLRFRDNEVNSSNPGTGSAPNSSPNPIRTGLWIAIASRVLFIFL</sequence>
<dbReference type="EMBL" id="QWIJ01001791">
    <property type="protein sequence ID" value="RMX73524.1"/>
    <property type="molecule type" value="Genomic_DNA"/>
</dbReference>
<comment type="caution">
    <text evidence="2">The sequence shown here is derived from an EMBL/GenBank/DDBJ whole genome shotgun (WGS) entry which is preliminary data.</text>
</comment>
<feature type="signal peptide" evidence="1">
    <location>
        <begin position="1"/>
        <end position="19"/>
    </location>
</feature>
<dbReference type="VEuPathDB" id="FungiDB:BTJ68_13342"/>
<accession>A0A3M6W4Q1</accession>
<proteinExistence type="predicted"/>
<organism evidence="2 3">
    <name type="scientific">Hortaea werneckii</name>
    <name type="common">Black yeast</name>
    <name type="synonym">Cladosporium werneckii</name>
    <dbReference type="NCBI Taxonomy" id="91943"/>
    <lineage>
        <taxon>Eukaryota</taxon>
        <taxon>Fungi</taxon>
        <taxon>Dikarya</taxon>
        <taxon>Ascomycota</taxon>
        <taxon>Pezizomycotina</taxon>
        <taxon>Dothideomycetes</taxon>
        <taxon>Dothideomycetidae</taxon>
        <taxon>Mycosphaerellales</taxon>
        <taxon>Teratosphaeriaceae</taxon>
        <taxon>Hortaea</taxon>
    </lineage>
</organism>
<dbReference type="OrthoDB" id="3629846at2759"/>
<protein>
    <submittedName>
        <fullName evidence="2">Uncharacterized protein</fullName>
    </submittedName>
</protein>
<evidence type="ECO:0000313" key="2">
    <source>
        <dbReference type="EMBL" id="RMX73524.1"/>
    </source>
</evidence>
<reference evidence="2 3" key="1">
    <citation type="journal article" date="2018" name="BMC Genomics">
        <title>Genomic evidence for intraspecific hybridization in a clonal and extremely halotolerant yeast.</title>
        <authorList>
            <person name="Gostincar C."/>
            <person name="Stajich J.E."/>
            <person name="Zupancic J."/>
            <person name="Zalar P."/>
            <person name="Gunde-Cimerman N."/>
        </authorList>
    </citation>
    <scope>NUCLEOTIDE SEQUENCE [LARGE SCALE GENOMIC DNA]</scope>
    <source>
        <strain evidence="2 3">EXF-6656</strain>
    </source>
</reference>
<feature type="chain" id="PRO_5018001886" evidence="1">
    <location>
        <begin position="20"/>
        <end position="284"/>
    </location>
</feature>
<dbReference type="Proteomes" id="UP000281245">
    <property type="component" value="Unassembled WGS sequence"/>
</dbReference>
<dbReference type="AlphaFoldDB" id="A0A3M6W4Q1"/>